<keyword evidence="6" id="KW-1185">Reference proteome</keyword>
<dbReference type="SUPFAM" id="SSF52266">
    <property type="entry name" value="SGNH hydrolase"/>
    <property type="match status" value="1"/>
</dbReference>
<gene>
    <name evidence="5" type="ORF">E0F88_26680</name>
</gene>
<dbReference type="Gene3D" id="2.60.40.10">
    <property type="entry name" value="Immunoglobulins"/>
    <property type="match status" value="1"/>
</dbReference>
<dbReference type="InterPro" id="IPR026444">
    <property type="entry name" value="Secre_tail"/>
</dbReference>
<dbReference type="Pfam" id="PF18962">
    <property type="entry name" value="Por_Secre_tail"/>
    <property type="match status" value="1"/>
</dbReference>
<evidence type="ECO:0000313" key="5">
    <source>
        <dbReference type="EMBL" id="TDE11084.1"/>
    </source>
</evidence>
<dbReference type="OrthoDB" id="1488710at2"/>
<feature type="chain" id="PRO_5020834470" evidence="2">
    <location>
        <begin position="23"/>
        <end position="659"/>
    </location>
</feature>
<proteinExistence type="predicted"/>
<dbReference type="InterPro" id="IPR036514">
    <property type="entry name" value="SGNH_hydro_sf"/>
</dbReference>
<comment type="caution">
    <text evidence="5">The sequence shown here is derived from an EMBL/GenBank/DDBJ whole genome shotgun (WGS) entry which is preliminary data.</text>
</comment>
<evidence type="ECO:0000259" key="3">
    <source>
        <dbReference type="Pfam" id="PF03629"/>
    </source>
</evidence>
<dbReference type="EMBL" id="SMFL01000013">
    <property type="protein sequence ID" value="TDE11084.1"/>
    <property type="molecule type" value="Genomic_DNA"/>
</dbReference>
<dbReference type="Proteomes" id="UP000294850">
    <property type="component" value="Unassembled WGS sequence"/>
</dbReference>
<accession>A0A4R5DGW1</accession>
<dbReference type="InterPro" id="IPR013783">
    <property type="entry name" value="Ig-like_fold"/>
</dbReference>
<evidence type="ECO:0000313" key="6">
    <source>
        <dbReference type="Proteomes" id="UP000294850"/>
    </source>
</evidence>
<feature type="domain" description="Sialate O-acetylesterase" evidence="3">
    <location>
        <begin position="132"/>
        <end position="321"/>
    </location>
</feature>
<dbReference type="GO" id="GO:0016788">
    <property type="term" value="F:hydrolase activity, acting on ester bonds"/>
    <property type="evidence" value="ECO:0007669"/>
    <property type="project" value="UniProtKB-ARBA"/>
</dbReference>
<dbReference type="RefSeq" id="WP_131961345.1">
    <property type="nucleotide sequence ID" value="NZ_SMFL01000013.1"/>
</dbReference>
<sequence length="659" mass="72397">MKKKSLALLCLFYVHALPSAFAQLNITFPLDRSVLQRDNNNQAVIHIAGYLTTCADRIEARFVPIKSNPEGDVMGKPAPEGGDWQIISGATTCNNFSSSMTVTGGWYRLEVRGIKSGHANIESSVQHVGVGEVFLVSGQSNATGGDGNLSGPGASEDAVSSVNFRTDYDAYANITVKCPEYVHLDKATTTAPFGNYAWCWGLFGDRMVKKLNVPVMIFNAGWSATGIENWKQSIPTDAVSYAWYGIPYPAGLPFGIMRIALNHYIAQSGIRAVLWHQGETDTKVQTSRELYRDDLTNIINECRNLSGKPNLAWVVSRASRYTFTAQGEQTDASHTSEAVISAQNDVIGITGPGYNPAYKVSNVFEGPATDDYWNSDYRLDQVHFAGDGLDSLAKFWVNNLNDDFFQNSQPSAAIKPADVVINHLTGSNTMFTASSGWNSYAWMNQNDCNVIKSTDQQWTTGAGLVRLKTTDTNGNVVLTPSFYVPSASALPVTLKYFKGTTNNQMQALLQWATAEEVNASHFEVQRSYDAENFSPVSKIEAFGNTAQARAYKFRDDLLTPGIYYYRLKQADKDGRYELSSIISLGVSGETSIKLFPNPVSEILNIQSDKAIYSLEGFNSAGIKILSRKENAASLTIDMTKYAPGIYTFKVNGESFKILR</sequence>
<keyword evidence="1" id="KW-0378">Hydrolase</keyword>
<feature type="domain" description="Secretion system C-terminal sorting" evidence="4">
    <location>
        <begin position="594"/>
        <end position="654"/>
    </location>
</feature>
<dbReference type="AlphaFoldDB" id="A0A4R5DGW1"/>
<keyword evidence="2" id="KW-0732">Signal</keyword>
<dbReference type="InterPro" id="IPR005181">
    <property type="entry name" value="SASA"/>
</dbReference>
<evidence type="ECO:0000259" key="4">
    <source>
        <dbReference type="Pfam" id="PF18962"/>
    </source>
</evidence>
<feature type="signal peptide" evidence="2">
    <location>
        <begin position="1"/>
        <end position="22"/>
    </location>
</feature>
<reference evidence="5 6" key="1">
    <citation type="submission" date="2019-03" db="EMBL/GenBank/DDBJ databases">
        <title>Dyadobacter AR-3-6 sp. nov., isolated from arctic soil.</title>
        <authorList>
            <person name="Chaudhary D.K."/>
        </authorList>
    </citation>
    <scope>NUCLEOTIDE SEQUENCE [LARGE SCALE GENOMIC DNA]</scope>
    <source>
        <strain evidence="5 6">AR-3-6</strain>
    </source>
</reference>
<dbReference type="Gene3D" id="3.40.50.1110">
    <property type="entry name" value="SGNH hydrolase"/>
    <property type="match status" value="1"/>
</dbReference>
<dbReference type="Pfam" id="PF03629">
    <property type="entry name" value="SASA"/>
    <property type="match status" value="1"/>
</dbReference>
<evidence type="ECO:0000256" key="1">
    <source>
        <dbReference type="ARBA" id="ARBA00022801"/>
    </source>
</evidence>
<name>A0A4R5DGW1_9BACT</name>
<protein>
    <submittedName>
        <fullName evidence="5">T9SS C-terminal target domain-containing protein</fullName>
    </submittedName>
</protein>
<organism evidence="5 6">
    <name type="scientific">Dyadobacter psychrotolerans</name>
    <dbReference type="NCBI Taxonomy" id="2541721"/>
    <lineage>
        <taxon>Bacteria</taxon>
        <taxon>Pseudomonadati</taxon>
        <taxon>Bacteroidota</taxon>
        <taxon>Cytophagia</taxon>
        <taxon>Cytophagales</taxon>
        <taxon>Spirosomataceae</taxon>
        <taxon>Dyadobacter</taxon>
    </lineage>
</organism>
<evidence type="ECO:0000256" key="2">
    <source>
        <dbReference type="SAM" id="SignalP"/>
    </source>
</evidence>